<organism evidence="2">
    <name type="scientific">viral metagenome</name>
    <dbReference type="NCBI Taxonomy" id="1070528"/>
    <lineage>
        <taxon>unclassified sequences</taxon>
        <taxon>metagenomes</taxon>
        <taxon>organismal metagenomes</taxon>
    </lineage>
</organism>
<keyword evidence="1" id="KW-0472">Membrane</keyword>
<sequence>MDFFSHPFSIEAALRLILVVCGAILAAIVWWPIAEAIRNILKGGDR</sequence>
<evidence type="ECO:0000313" key="2">
    <source>
        <dbReference type="EMBL" id="QJA72018.1"/>
    </source>
</evidence>
<reference evidence="2" key="1">
    <citation type="submission" date="2020-03" db="EMBL/GenBank/DDBJ databases">
        <title>The deep terrestrial virosphere.</title>
        <authorList>
            <person name="Holmfeldt K."/>
            <person name="Nilsson E."/>
            <person name="Simone D."/>
            <person name="Lopez-Fernandez M."/>
            <person name="Wu X."/>
            <person name="de Brujin I."/>
            <person name="Lundin D."/>
            <person name="Andersson A."/>
            <person name="Bertilsson S."/>
            <person name="Dopson M."/>
        </authorList>
    </citation>
    <scope>NUCLEOTIDE SEQUENCE</scope>
    <source>
        <strain evidence="2">MM415A02949</strain>
    </source>
</reference>
<evidence type="ECO:0000256" key="1">
    <source>
        <dbReference type="SAM" id="Phobius"/>
    </source>
</evidence>
<keyword evidence="1" id="KW-0812">Transmembrane</keyword>
<name>A0A6M3JRS8_9ZZZZ</name>
<accession>A0A6M3JRS8</accession>
<proteinExistence type="predicted"/>
<protein>
    <submittedName>
        <fullName evidence="2">Uncharacterized protein</fullName>
    </submittedName>
</protein>
<keyword evidence="1" id="KW-1133">Transmembrane helix</keyword>
<dbReference type="AlphaFoldDB" id="A0A6M3JRS8"/>
<gene>
    <name evidence="2" type="ORF">MM415A02949_0002</name>
</gene>
<feature type="transmembrane region" description="Helical" evidence="1">
    <location>
        <begin position="12"/>
        <end position="33"/>
    </location>
</feature>
<dbReference type="EMBL" id="MT141918">
    <property type="protein sequence ID" value="QJA72018.1"/>
    <property type="molecule type" value="Genomic_DNA"/>
</dbReference>